<dbReference type="WBParaSite" id="nRc.2.0.1.t46480-RA">
    <property type="protein sequence ID" value="nRc.2.0.1.t46480-RA"/>
    <property type="gene ID" value="nRc.2.0.1.g46480"/>
</dbReference>
<proteinExistence type="predicted"/>
<keyword evidence="1" id="KW-1185">Reference proteome</keyword>
<dbReference type="AlphaFoldDB" id="A0A915L5W8"/>
<evidence type="ECO:0000313" key="2">
    <source>
        <dbReference type="WBParaSite" id="nRc.2.0.1.t46480-RA"/>
    </source>
</evidence>
<accession>A0A915L5W8</accession>
<dbReference type="Proteomes" id="UP000887565">
    <property type="component" value="Unplaced"/>
</dbReference>
<name>A0A915L5W8_ROMCU</name>
<organism evidence="1 2">
    <name type="scientific">Romanomermis culicivorax</name>
    <name type="common">Nematode worm</name>
    <dbReference type="NCBI Taxonomy" id="13658"/>
    <lineage>
        <taxon>Eukaryota</taxon>
        <taxon>Metazoa</taxon>
        <taxon>Ecdysozoa</taxon>
        <taxon>Nematoda</taxon>
        <taxon>Enoplea</taxon>
        <taxon>Dorylaimia</taxon>
        <taxon>Mermithida</taxon>
        <taxon>Mermithoidea</taxon>
        <taxon>Mermithidae</taxon>
        <taxon>Romanomermis</taxon>
    </lineage>
</organism>
<evidence type="ECO:0000313" key="1">
    <source>
        <dbReference type="Proteomes" id="UP000887565"/>
    </source>
</evidence>
<reference evidence="2" key="1">
    <citation type="submission" date="2022-11" db="UniProtKB">
        <authorList>
            <consortium name="WormBaseParasite"/>
        </authorList>
    </citation>
    <scope>IDENTIFICATION</scope>
</reference>
<sequence>MFPKRNGTTMSGWADSSRMNSTALAGGLGMNFESSHGGRSGGADFTVTALRQENMNLQQALSTERMSRERLYKTVQKLRVENGRLKLKIKRVEDAAKASGGKPINVEALTGDVGFDDIKEFLLIGGANDPLDVGYASSVKDREGRQYKTGERYLWFKMAEFFGDNETAQQFLNVDDDKKAQEFVEKVKNKVVT</sequence>
<protein>
    <submittedName>
        <fullName evidence="2">Uncharacterized protein</fullName>
    </submittedName>
</protein>